<feature type="compositionally biased region" description="Pro residues" evidence="4">
    <location>
        <begin position="684"/>
        <end position="696"/>
    </location>
</feature>
<dbReference type="InterPro" id="IPR027483">
    <property type="entry name" value="PInositol-4-P-4/5-kinase_C_sf"/>
</dbReference>
<dbReference type="InterPro" id="IPR027484">
    <property type="entry name" value="PInositol-4-P-5-kinase_N"/>
</dbReference>
<reference evidence="6" key="1">
    <citation type="submission" date="2020-11" db="EMBL/GenBank/DDBJ databases">
        <authorList>
            <consortium name="DOE Joint Genome Institute"/>
            <person name="Ahrendt S."/>
            <person name="Riley R."/>
            <person name="Andreopoulos W."/>
            <person name="Labutti K."/>
            <person name="Pangilinan J."/>
            <person name="Ruiz-Duenas F.J."/>
            <person name="Barrasa J.M."/>
            <person name="Sanchez-Garcia M."/>
            <person name="Camarero S."/>
            <person name="Miyauchi S."/>
            <person name="Serrano A."/>
            <person name="Linde D."/>
            <person name="Babiker R."/>
            <person name="Drula E."/>
            <person name="Ayuso-Fernandez I."/>
            <person name="Pacheco R."/>
            <person name="Padilla G."/>
            <person name="Ferreira P."/>
            <person name="Barriuso J."/>
            <person name="Kellner H."/>
            <person name="Castanera R."/>
            <person name="Alfaro M."/>
            <person name="Ramirez L."/>
            <person name="Pisabarro A.G."/>
            <person name="Kuo A."/>
            <person name="Tritt A."/>
            <person name="Lipzen A."/>
            <person name="He G."/>
            <person name="Yan M."/>
            <person name="Ng V."/>
            <person name="Cullen D."/>
            <person name="Martin F."/>
            <person name="Rosso M.-N."/>
            <person name="Henrissat B."/>
            <person name="Hibbett D."/>
            <person name="Martinez A.T."/>
            <person name="Grigoriev I.V."/>
        </authorList>
    </citation>
    <scope>NUCLEOTIDE SEQUENCE</scope>
    <source>
        <strain evidence="6">MF-IS2</strain>
    </source>
</reference>
<evidence type="ECO:0000256" key="4">
    <source>
        <dbReference type="SAM" id="MobiDB-lite"/>
    </source>
</evidence>
<feature type="compositionally biased region" description="Basic and acidic residues" evidence="4">
    <location>
        <begin position="759"/>
        <end position="792"/>
    </location>
</feature>
<feature type="compositionally biased region" description="Basic and acidic residues" evidence="4">
    <location>
        <begin position="883"/>
        <end position="893"/>
    </location>
</feature>
<evidence type="ECO:0000259" key="5">
    <source>
        <dbReference type="PROSITE" id="PS51455"/>
    </source>
</evidence>
<dbReference type="SMART" id="SM00330">
    <property type="entry name" value="PIPKc"/>
    <property type="match status" value="1"/>
</dbReference>
<accession>A0A9P5X5Z2</accession>
<evidence type="ECO:0000256" key="3">
    <source>
        <dbReference type="PROSITE-ProRule" id="PRU00781"/>
    </source>
</evidence>
<dbReference type="Proteomes" id="UP000807342">
    <property type="component" value="Unassembled WGS sequence"/>
</dbReference>
<dbReference type="Pfam" id="PF01504">
    <property type="entry name" value="PIP5K"/>
    <property type="match status" value="1"/>
</dbReference>
<gene>
    <name evidence="6" type="ORF">P691DRAFT_710328</name>
</gene>
<feature type="region of interest" description="Disordered" evidence="4">
    <location>
        <begin position="1340"/>
        <end position="1394"/>
    </location>
</feature>
<evidence type="ECO:0000313" key="6">
    <source>
        <dbReference type="EMBL" id="KAF9445443.1"/>
    </source>
</evidence>
<evidence type="ECO:0000256" key="2">
    <source>
        <dbReference type="ARBA" id="ARBA00022840"/>
    </source>
</evidence>
<dbReference type="Gene3D" id="3.30.810.10">
    <property type="entry name" value="2-Layer Sandwich"/>
    <property type="match status" value="1"/>
</dbReference>
<comment type="caution">
    <text evidence="6">The sequence shown here is derived from an EMBL/GenBank/DDBJ whole genome shotgun (WGS) entry which is preliminary data.</text>
</comment>
<feature type="compositionally biased region" description="Polar residues" evidence="4">
    <location>
        <begin position="266"/>
        <end position="286"/>
    </location>
</feature>
<dbReference type="PROSITE" id="PS51455">
    <property type="entry name" value="PIPK"/>
    <property type="match status" value="1"/>
</dbReference>
<dbReference type="GO" id="GO:0046854">
    <property type="term" value="P:phosphatidylinositol phosphate biosynthetic process"/>
    <property type="evidence" value="ECO:0007669"/>
    <property type="project" value="TreeGrafter"/>
</dbReference>
<feature type="compositionally biased region" description="Pro residues" evidence="4">
    <location>
        <begin position="109"/>
        <end position="122"/>
    </location>
</feature>
<feature type="compositionally biased region" description="Acidic residues" evidence="4">
    <location>
        <begin position="918"/>
        <end position="937"/>
    </location>
</feature>
<dbReference type="SUPFAM" id="SSF56104">
    <property type="entry name" value="SAICAR synthase-like"/>
    <property type="match status" value="1"/>
</dbReference>
<feature type="compositionally biased region" description="Low complexity" evidence="4">
    <location>
        <begin position="985"/>
        <end position="1012"/>
    </location>
</feature>
<dbReference type="CDD" id="cd17300">
    <property type="entry name" value="PIPKc_PIKfyve"/>
    <property type="match status" value="1"/>
</dbReference>
<dbReference type="PANTHER" id="PTHR45748">
    <property type="entry name" value="1-PHOSPHATIDYLINOSITOL 3-PHOSPHATE 5-KINASE-RELATED"/>
    <property type="match status" value="1"/>
</dbReference>
<keyword evidence="3" id="KW-0808">Transferase</keyword>
<feature type="region of interest" description="Disordered" evidence="4">
    <location>
        <begin position="82"/>
        <end position="122"/>
    </location>
</feature>
<dbReference type="InterPro" id="IPR044769">
    <property type="entry name" value="PIKfyve_PIPKc"/>
</dbReference>
<feature type="region of interest" description="Disordered" evidence="4">
    <location>
        <begin position="873"/>
        <end position="1017"/>
    </location>
</feature>
<evidence type="ECO:0000256" key="1">
    <source>
        <dbReference type="ARBA" id="ARBA00022741"/>
    </source>
</evidence>
<feature type="region of interest" description="Disordered" evidence="4">
    <location>
        <begin position="679"/>
        <end position="718"/>
    </location>
</feature>
<keyword evidence="2 3" id="KW-0067">ATP-binding</keyword>
<feature type="region of interest" description="Disordered" evidence="4">
    <location>
        <begin position="758"/>
        <end position="792"/>
    </location>
</feature>
<feature type="region of interest" description="Disordered" evidence="4">
    <location>
        <begin position="1420"/>
        <end position="1445"/>
    </location>
</feature>
<feature type="region of interest" description="Disordered" evidence="4">
    <location>
        <begin position="359"/>
        <end position="384"/>
    </location>
</feature>
<name>A0A9P5X5Z2_9AGAR</name>
<feature type="domain" description="PIPK" evidence="5">
    <location>
        <begin position="1494"/>
        <end position="1817"/>
    </location>
</feature>
<feature type="compositionally biased region" description="Polar residues" evidence="4">
    <location>
        <begin position="963"/>
        <end position="981"/>
    </location>
</feature>
<dbReference type="EMBL" id="MU151301">
    <property type="protein sequence ID" value="KAF9445443.1"/>
    <property type="molecule type" value="Genomic_DNA"/>
</dbReference>
<proteinExistence type="predicted"/>
<sequence length="1844" mass="202008">MPDHKPLPALPNSSSLTSLTIDARAHRARLIRHFLAELPDPGIHNRHEGWAYAIEDALDDLSTCLARGDWLAGIRRRRQSRHRDTVLAHSTLQPEPRPLKDTSKSRPQSPNPSPNPLPPLAVPNPNQRQFHLLLCLAPSGTRAYLPPGDHGFDIVPANIGCAFVSSKFLLPSDPDHAETAVLFGINEWDDTPKLRIVGGTFAFKGVDTLTQHEQLAQVLRISIYIHLSLLLEQQFLSDSHVPLKFPRPKLSFPSSSAPSEKDLKTQHPSPGTNEDPKSQNPTSFPSRSPFLPHGILSFFSRKKGLSHRAQTVNQTGSRGALDLISNASALAHDSVPPRSPSTSIDGAPAGVSRLRRFSLIGGGGSGSTSTHENERGRADPELTDGPFTAALKRVKRSKSLLSTSVGVTFFPPSVLVDLAEREGKSPNRRLKGDERVALASVLGWTGKDPPGRGMAGIPGFVRQQEFSFLQSQHVPASQIHSIPPPMVLLTSVPVPVPVPVLTPTPIPTPDLNHVPTASVSTTATSVSSCPDPQSTVSALSTTGFTLCCGRPLWRTYRYFSRDSGEDQPLGEAVSELLTTADLQCAIPGCLFKVGEHERRIVHGGVQITIATTTQSTEDVNEKDKGKDRDGIVMWESCRVCEKESARVGMSDGTYLFSYAKFLEVLIYSPSISVLSPSLCEHTTPAPPPPNPHPHPNPAQSAAHEFPLSDTPPHPHIPQSKLNLIRHFSTQNATVSFSLANVENIFEFRGPRLQINGGAELERERGREKDREREREREKGKAVSSADQHRPSIQEKTVEKIAEKGQGSGVINPITDDGDPHIYRVDDAGSMEEAKKVLRREIKRWWEGIADHMDKLERLLASDEVEGFKKLPRLPSVDDAYDDFDVREVGKEDEKGEEDEEAALTPRPPAARELPAVEEPSDTPESEVTDSEAGEEEDATKTPRRSRSENLTLPDTPEDEDKTPTVSKIHQAASIVTTSAEDTSQETSASVSTSTLSSTNTETTSASTLTTSTCDDKDPRELLENLRHKFQRAEHSLYAQLARTPDNSLNDVRRSFLSTAKGAQKRLCAWQRKHLARLVKVGGLRVDEGVLKELDVKELKELISGKEGKDEGKGMARCVEPDWWAGGSHVLPGSSVVVREDDLGSIIAFTLSSPDYHRELANLAVSRTGVSTPPPLTTPPPLPTPSLSRNFSTANASSFFTSTTGKLFGFTNGAQPDPDQDDIVWYEPEPYSTIVTRKEHPRDATSILSIREVLRHREKSPALDLVTGTPLPLALSGANESLQQSGLALASVYAKPDVRVSMQAADGEVSVLSPGPGQGQGQGEKEDPAGKILHEIEAVANGEGSRPHTASSHAGTGHSRFDGTTTTDMSKRESGSMMEGVHAPRPVSPFSDRSSMGTSGYNMDMHIRRAKAESILASLGGSEGTVPRKMERAPTPPPKESKEDIRKGKEKEKFLGVGELKSGTGTPAMKDLPATPGGSAIHHLAASSSSFANTIASSLNMAMRFVLNQPESRPASAHPPPVPKKQPHHNLLLVDANNIDERPHIKYDWTIGKRLKFSCTVYYARQFDLMRKRCGIDDSYLKSLEKSVNWTAVGGKSRSNFWKTVDERFIIKTLVNAWNVADLQVLIELGPSYFRYIESTASKATVLVKLIGFYTIEIRNLETGAVQSKADLLVMENLFYNHKINKTFDLKGIQGRKVKAKQNGPGGSRTLFDNEWIEGQQRTFMLLQPHSKHVLREAIRSDADFLAKSNIMDYSLLLGIDEEEKQIACGLVDTIGSYTFAKTLEYKAKHNLHSGKDVTVIPPTEYQDRFVNALEDYFLACPDKWSKPLDETKTVSDPFLLPSVL</sequence>
<dbReference type="Gene3D" id="3.30.800.10">
    <property type="entry name" value="Phosphatidylinositol Phosphate Kinase II Beta"/>
    <property type="match status" value="1"/>
</dbReference>
<dbReference type="OrthoDB" id="158357at2759"/>
<dbReference type="PANTHER" id="PTHR45748:SF7">
    <property type="entry name" value="1-PHOSPHATIDYLINOSITOL 3-PHOSPHATE 5-KINASE-RELATED"/>
    <property type="match status" value="1"/>
</dbReference>
<dbReference type="GO" id="GO:0000285">
    <property type="term" value="F:1-phosphatidylinositol-3-phosphate 5-kinase activity"/>
    <property type="evidence" value="ECO:0007669"/>
    <property type="project" value="InterPro"/>
</dbReference>
<feature type="compositionally biased region" description="Basic and acidic residues" evidence="4">
    <location>
        <begin position="371"/>
        <end position="380"/>
    </location>
</feature>
<dbReference type="GO" id="GO:0005524">
    <property type="term" value="F:ATP binding"/>
    <property type="evidence" value="ECO:0007669"/>
    <property type="project" value="UniProtKB-UniRule"/>
</dbReference>
<keyword evidence="7" id="KW-1185">Reference proteome</keyword>
<dbReference type="GO" id="GO:0000329">
    <property type="term" value="C:fungal-type vacuole membrane"/>
    <property type="evidence" value="ECO:0007669"/>
    <property type="project" value="TreeGrafter"/>
</dbReference>
<keyword evidence="3" id="KW-0418">Kinase</keyword>
<keyword evidence="1 3" id="KW-0547">Nucleotide-binding</keyword>
<protein>
    <recommendedName>
        <fullName evidence="5">PIPK domain-containing protein</fullName>
    </recommendedName>
</protein>
<organism evidence="6 7">
    <name type="scientific">Macrolepiota fuliginosa MF-IS2</name>
    <dbReference type="NCBI Taxonomy" id="1400762"/>
    <lineage>
        <taxon>Eukaryota</taxon>
        <taxon>Fungi</taxon>
        <taxon>Dikarya</taxon>
        <taxon>Basidiomycota</taxon>
        <taxon>Agaricomycotina</taxon>
        <taxon>Agaricomycetes</taxon>
        <taxon>Agaricomycetidae</taxon>
        <taxon>Agaricales</taxon>
        <taxon>Agaricineae</taxon>
        <taxon>Agaricaceae</taxon>
        <taxon>Macrolepiota</taxon>
    </lineage>
</organism>
<evidence type="ECO:0000313" key="7">
    <source>
        <dbReference type="Proteomes" id="UP000807342"/>
    </source>
</evidence>
<dbReference type="InterPro" id="IPR002498">
    <property type="entry name" value="PInositol-4-P-4/5-kinase_core"/>
</dbReference>
<dbReference type="GO" id="GO:0010008">
    <property type="term" value="C:endosome membrane"/>
    <property type="evidence" value="ECO:0007669"/>
    <property type="project" value="TreeGrafter"/>
</dbReference>
<feature type="region of interest" description="Disordered" evidence="4">
    <location>
        <begin position="251"/>
        <end position="286"/>
    </location>
</feature>